<dbReference type="Proteomes" id="UP000230233">
    <property type="component" value="Chromosome V"/>
</dbReference>
<dbReference type="Gene3D" id="1.10.225.10">
    <property type="entry name" value="Saposin-like"/>
    <property type="match status" value="1"/>
</dbReference>
<evidence type="ECO:0000256" key="1">
    <source>
        <dbReference type="ARBA" id="ARBA00023157"/>
    </source>
</evidence>
<accession>A0A2G5TL04</accession>
<dbReference type="AlphaFoldDB" id="A0A2G5TL04"/>
<sequence length="120" mass="13186">MQLFIIYIFLLFAPFTECQITPTNSTSPNIICDICNSGLAIVQSQLSALESIVKNNLGSLVKKMCDIAPTNIPIVKAFCVVLQDDLVDALITLIKGLKDQTSPSLLCGYLKVCEKKIMFK</sequence>
<gene>
    <name evidence="4" type="primary">Cni-K04A8.18</name>
    <name evidence="4" type="synonym">Cnig_chr_V.g19871</name>
    <name evidence="4" type="ORF">B9Z55_019871</name>
</gene>
<dbReference type="EMBL" id="PDUG01000005">
    <property type="protein sequence ID" value="PIC27696.1"/>
    <property type="molecule type" value="Genomic_DNA"/>
</dbReference>
<evidence type="ECO:0000259" key="3">
    <source>
        <dbReference type="PROSITE" id="PS50015"/>
    </source>
</evidence>
<evidence type="ECO:0000313" key="5">
    <source>
        <dbReference type="Proteomes" id="UP000230233"/>
    </source>
</evidence>
<keyword evidence="1" id="KW-1015">Disulfide bond</keyword>
<dbReference type="InterPro" id="IPR008139">
    <property type="entry name" value="SaposinB_dom"/>
</dbReference>
<dbReference type="PROSITE" id="PS50015">
    <property type="entry name" value="SAP_B"/>
    <property type="match status" value="1"/>
</dbReference>
<keyword evidence="2" id="KW-0732">Signal</keyword>
<name>A0A2G5TL04_9PELO</name>
<dbReference type="SUPFAM" id="SSF47862">
    <property type="entry name" value="Saposin"/>
    <property type="match status" value="1"/>
</dbReference>
<feature type="signal peptide" evidence="2">
    <location>
        <begin position="1"/>
        <end position="18"/>
    </location>
</feature>
<organism evidence="4 5">
    <name type="scientific">Caenorhabditis nigoni</name>
    <dbReference type="NCBI Taxonomy" id="1611254"/>
    <lineage>
        <taxon>Eukaryota</taxon>
        <taxon>Metazoa</taxon>
        <taxon>Ecdysozoa</taxon>
        <taxon>Nematoda</taxon>
        <taxon>Chromadorea</taxon>
        <taxon>Rhabditida</taxon>
        <taxon>Rhabditina</taxon>
        <taxon>Rhabditomorpha</taxon>
        <taxon>Rhabditoidea</taxon>
        <taxon>Rhabditidae</taxon>
        <taxon>Peloderinae</taxon>
        <taxon>Caenorhabditis</taxon>
    </lineage>
</organism>
<feature type="chain" id="PRO_5013815002" description="Saposin B-type domain-containing protein" evidence="2">
    <location>
        <begin position="19"/>
        <end position="120"/>
    </location>
</feature>
<dbReference type="InterPro" id="IPR011001">
    <property type="entry name" value="Saposin-like"/>
</dbReference>
<reference evidence="5" key="1">
    <citation type="submission" date="2017-10" db="EMBL/GenBank/DDBJ databases">
        <title>Rapid genome shrinkage in a self-fertile nematode reveals novel sperm competition proteins.</title>
        <authorList>
            <person name="Yin D."/>
            <person name="Schwarz E.M."/>
            <person name="Thomas C.G."/>
            <person name="Felde R.L."/>
            <person name="Korf I.F."/>
            <person name="Cutter A.D."/>
            <person name="Schartner C.M."/>
            <person name="Ralston E.J."/>
            <person name="Meyer B.J."/>
            <person name="Haag E.S."/>
        </authorList>
    </citation>
    <scope>NUCLEOTIDE SEQUENCE [LARGE SCALE GENOMIC DNA]</scope>
    <source>
        <strain evidence="5">JU1422</strain>
    </source>
</reference>
<evidence type="ECO:0000256" key="2">
    <source>
        <dbReference type="SAM" id="SignalP"/>
    </source>
</evidence>
<proteinExistence type="predicted"/>
<dbReference type="SMART" id="SM00741">
    <property type="entry name" value="SapB"/>
    <property type="match status" value="1"/>
</dbReference>
<feature type="domain" description="Saposin B-type" evidence="3">
    <location>
        <begin position="28"/>
        <end position="117"/>
    </location>
</feature>
<keyword evidence="5" id="KW-1185">Reference proteome</keyword>
<evidence type="ECO:0000313" key="4">
    <source>
        <dbReference type="EMBL" id="PIC27696.1"/>
    </source>
</evidence>
<protein>
    <recommendedName>
        <fullName evidence="3">Saposin B-type domain-containing protein</fullName>
    </recommendedName>
</protein>
<comment type="caution">
    <text evidence="4">The sequence shown here is derived from an EMBL/GenBank/DDBJ whole genome shotgun (WGS) entry which is preliminary data.</text>
</comment>
<dbReference type="OrthoDB" id="5854139at2759"/>